<name>A0A1H5R484_9PSEU</name>
<dbReference type="Proteomes" id="UP000198878">
    <property type="component" value="Unassembled WGS sequence"/>
</dbReference>
<feature type="compositionally biased region" description="Polar residues" evidence="1">
    <location>
        <begin position="12"/>
        <end position="30"/>
    </location>
</feature>
<keyword evidence="3" id="KW-1185">Reference proteome</keyword>
<dbReference type="STRING" id="218821.SAMN05421837_106195"/>
<protein>
    <submittedName>
        <fullName evidence="2">Uncharacterized protein</fullName>
    </submittedName>
</protein>
<dbReference type="AlphaFoldDB" id="A0A1H5R484"/>
<evidence type="ECO:0000313" key="3">
    <source>
        <dbReference type="Proteomes" id="UP000198878"/>
    </source>
</evidence>
<evidence type="ECO:0000313" key="2">
    <source>
        <dbReference type="EMBL" id="SEF32368.1"/>
    </source>
</evidence>
<evidence type="ECO:0000256" key="1">
    <source>
        <dbReference type="SAM" id="MobiDB-lite"/>
    </source>
</evidence>
<feature type="region of interest" description="Disordered" evidence="1">
    <location>
        <begin position="1"/>
        <end position="30"/>
    </location>
</feature>
<organism evidence="2 3">
    <name type="scientific">Amycolatopsis pretoriensis</name>
    <dbReference type="NCBI Taxonomy" id="218821"/>
    <lineage>
        <taxon>Bacteria</taxon>
        <taxon>Bacillati</taxon>
        <taxon>Actinomycetota</taxon>
        <taxon>Actinomycetes</taxon>
        <taxon>Pseudonocardiales</taxon>
        <taxon>Pseudonocardiaceae</taxon>
        <taxon>Amycolatopsis</taxon>
    </lineage>
</organism>
<gene>
    <name evidence="2" type="ORF">SAMN05421837_106195</name>
</gene>
<sequence>MTTGWGVARPAQSRTHPVVSVSSTAEYNGR</sequence>
<proteinExistence type="predicted"/>
<accession>A0A1H5R484</accession>
<dbReference type="EMBL" id="FNUJ01000006">
    <property type="protein sequence ID" value="SEF32368.1"/>
    <property type="molecule type" value="Genomic_DNA"/>
</dbReference>
<reference evidence="3" key="1">
    <citation type="submission" date="2016-10" db="EMBL/GenBank/DDBJ databases">
        <authorList>
            <person name="Varghese N."/>
            <person name="Submissions S."/>
        </authorList>
    </citation>
    <scope>NUCLEOTIDE SEQUENCE [LARGE SCALE GENOMIC DNA]</scope>
    <source>
        <strain evidence="3">DSM 44654</strain>
    </source>
</reference>